<dbReference type="PANTHER" id="PTHR22911:SF137">
    <property type="entry name" value="SOLUTE CARRIER FAMILY 35 MEMBER G2-RELATED"/>
    <property type="match status" value="1"/>
</dbReference>
<dbReference type="RefSeq" id="WP_273231134.1">
    <property type="nucleotide sequence ID" value="NZ_QFOH01000009.1"/>
</dbReference>
<feature type="transmembrane region" description="Helical" evidence="1">
    <location>
        <begin position="237"/>
        <end position="256"/>
    </location>
</feature>
<keyword evidence="1" id="KW-0812">Transmembrane</keyword>
<evidence type="ECO:0000313" key="4">
    <source>
        <dbReference type="Proteomes" id="UP000249198"/>
    </source>
</evidence>
<dbReference type="EMBL" id="QFOH01000009">
    <property type="protein sequence ID" value="PZP24537.1"/>
    <property type="molecule type" value="Genomic_DNA"/>
</dbReference>
<dbReference type="AlphaFoldDB" id="A0A2W5D5L7"/>
<dbReference type="InterPro" id="IPR037185">
    <property type="entry name" value="EmrE-like"/>
</dbReference>
<accession>A0A2W5D5L7</accession>
<dbReference type="Pfam" id="PF00892">
    <property type="entry name" value="EamA"/>
    <property type="match status" value="2"/>
</dbReference>
<keyword evidence="1" id="KW-0472">Membrane</keyword>
<dbReference type="PANTHER" id="PTHR22911">
    <property type="entry name" value="ACYL-MALONYL CONDENSING ENZYME-RELATED"/>
    <property type="match status" value="1"/>
</dbReference>
<keyword evidence="1" id="KW-1133">Transmembrane helix</keyword>
<dbReference type="Gene3D" id="1.10.3730.20">
    <property type="match status" value="1"/>
</dbReference>
<feature type="transmembrane region" description="Helical" evidence="1">
    <location>
        <begin position="65"/>
        <end position="85"/>
    </location>
</feature>
<dbReference type="InterPro" id="IPR000620">
    <property type="entry name" value="EamA_dom"/>
</dbReference>
<feature type="transmembrane region" description="Helical" evidence="1">
    <location>
        <begin position="150"/>
        <end position="166"/>
    </location>
</feature>
<feature type="transmembrane region" description="Helical" evidence="1">
    <location>
        <begin position="7"/>
        <end position="27"/>
    </location>
</feature>
<dbReference type="SUPFAM" id="SSF103481">
    <property type="entry name" value="Multidrug resistance efflux transporter EmrE"/>
    <property type="match status" value="2"/>
</dbReference>
<sequence>MSLLRPELALMSGAILWGLGWIPVQMFASRGLLGMPLILACYGLLSLVSLPLILRQRRAWWGQRFNLLAIGACGGWATAGLVSALSEGDVMRAMLLFYLAPVWALLGGWLLLGERLDATRIGAVLLAMLGIALTLGVSRESFQALHGSDALALSAGVAFALNNIATRSAERVPLTSKALVAFLGSAAFGALFCLIQGRGLPPMSVQTWGLVALFGAFWLVSMAAAQYGFSHVEASRGAVLALVELIAAVLSSAAFGEREIGLREWLGGALVLAAAFIAARPPRPTLPSVCEANR</sequence>
<proteinExistence type="predicted"/>
<feature type="domain" description="EamA" evidence="2">
    <location>
        <begin position="8"/>
        <end position="135"/>
    </location>
</feature>
<feature type="transmembrane region" description="Helical" evidence="1">
    <location>
        <begin position="119"/>
        <end position="138"/>
    </location>
</feature>
<feature type="domain" description="EamA" evidence="2">
    <location>
        <begin position="150"/>
        <end position="278"/>
    </location>
</feature>
<name>A0A2W5D5L7_9PSED</name>
<evidence type="ECO:0000256" key="1">
    <source>
        <dbReference type="SAM" id="Phobius"/>
    </source>
</evidence>
<feature type="transmembrane region" description="Helical" evidence="1">
    <location>
        <begin position="91"/>
        <end position="112"/>
    </location>
</feature>
<reference evidence="3 4" key="1">
    <citation type="submission" date="2017-08" db="EMBL/GenBank/DDBJ databases">
        <title>Infants hospitalized years apart are colonized by the same room-sourced microbial strains.</title>
        <authorList>
            <person name="Brooks B."/>
            <person name="Olm M.R."/>
            <person name="Firek B.A."/>
            <person name="Baker R."/>
            <person name="Thomas B.C."/>
            <person name="Morowitz M.J."/>
            <person name="Banfield J.F."/>
        </authorList>
    </citation>
    <scope>NUCLEOTIDE SEQUENCE [LARGE SCALE GENOMIC DNA]</scope>
    <source>
        <strain evidence="3">S2_009_000_R2_77</strain>
    </source>
</reference>
<dbReference type="GO" id="GO:0016020">
    <property type="term" value="C:membrane"/>
    <property type="evidence" value="ECO:0007669"/>
    <property type="project" value="InterPro"/>
</dbReference>
<dbReference type="Proteomes" id="UP000249198">
    <property type="component" value="Unassembled WGS sequence"/>
</dbReference>
<feature type="transmembrane region" description="Helical" evidence="1">
    <location>
        <begin position="178"/>
        <end position="199"/>
    </location>
</feature>
<feature type="transmembrane region" description="Helical" evidence="1">
    <location>
        <begin position="205"/>
        <end position="225"/>
    </location>
</feature>
<evidence type="ECO:0000313" key="3">
    <source>
        <dbReference type="EMBL" id="PZP24537.1"/>
    </source>
</evidence>
<evidence type="ECO:0000259" key="2">
    <source>
        <dbReference type="Pfam" id="PF00892"/>
    </source>
</evidence>
<organism evidence="3 4">
    <name type="scientific">Pseudomonas kuykendallii</name>
    <dbReference type="NCBI Taxonomy" id="1007099"/>
    <lineage>
        <taxon>Bacteria</taxon>
        <taxon>Pseudomonadati</taxon>
        <taxon>Pseudomonadota</taxon>
        <taxon>Gammaproteobacteria</taxon>
        <taxon>Pseudomonadales</taxon>
        <taxon>Pseudomonadaceae</taxon>
        <taxon>Pseudomonas</taxon>
    </lineage>
</organism>
<protein>
    <submittedName>
        <fullName evidence="3">Multidrug DMT transporter permease</fullName>
    </submittedName>
</protein>
<comment type="caution">
    <text evidence="3">The sequence shown here is derived from an EMBL/GenBank/DDBJ whole genome shotgun (WGS) entry which is preliminary data.</text>
</comment>
<feature type="transmembrane region" description="Helical" evidence="1">
    <location>
        <begin position="33"/>
        <end position="53"/>
    </location>
</feature>
<gene>
    <name evidence="3" type="ORF">DI599_08880</name>
</gene>